<dbReference type="EMBL" id="JACJIJ010000002">
    <property type="protein sequence ID" value="MBA9053784.1"/>
    <property type="molecule type" value="Genomic_DNA"/>
</dbReference>
<comment type="caution">
    <text evidence="2">The sequence shown here is derived from an EMBL/GenBank/DDBJ whole genome shotgun (WGS) entry which is preliminary data.</text>
</comment>
<feature type="region of interest" description="Disordered" evidence="1">
    <location>
        <begin position="1"/>
        <end position="55"/>
    </location>
</feature>
<dbReference type="GeneID" id="93981506"/>
<dbReference type="Proteomes" id="UP000577386">
    <property type="component" value="Unassembled WGS sequence"/>
</dbReference>
<gene>
    <name evidence="2" type="ORF">HDA42_002962</name>
</gene>
<accession>A0A7W3NNG2</accession>
<evidence type="ECO:0000313" key="3">
    <source>
        <dbReference type="Proteomes" id="UP000577386"/>
    </source>
</evidence>
<proteinExistence type="predicted"/>
<name>A0A7W3NNG2_STRMR</name>
<evidence type="ECO:0000256" key="1">
    <source>
        <dbReference type="SAM" id="MobiDB-lite"/>
    </source>
</evidence>
<sequence length="55" mass="5821">MFPGARCEITDTAHATATDPQGNRITSNRATATIQVNGGKDDNCRKQHGGYGKTS</sequence>
<reference evidence="2 3" key="1">
    <citation type="submission" date="2020-08" db="EMBL/GenBank/DDBJ databases">
        <title>Sequencing the genomes of 1000 actinobacteria strains.</title>
        <authorList>
            <person name="Klenk H.-P."/>
        </authorList>
    </citation>
    <scope>NUCLEOTIDE SEQUENCE [LARGE SCALE GENOMIC DNA]</scope>
    <source>
        <strain evidence="2 3">DSM 41827</strain>
    </source>
</reference>
<organism evidence="2 3">
    <name type="scientific">Streptomyces murinus</name>
    <dbReference type="NCBI Taxonomy" id="33900"/>
    <lineage>
        <taxon>Bacteria</taxon>
        <taxon>Bacillati</taxon>
        <taxon>Actinomycetota</taxon>
        <taxon>Actinomycetes</taxon>
        <taxon>Kitasatosporales</taxon>
        <taxon>Streptomycetaceae</taxon>
        <taxon>Streptomyces</taxon>
    </lineage>
</organism>
<protein>
    <submittedName>
        <fullName evidence="2">Uncharacterized protein</fullName>
    </submittedName>
</protein>
<dbReference type="RefSeq" id="WP_182775753.1">
    <property type="nucleotide sequence ID" value="NZ_BAAAHW010000017.1"/>
</dbReference>
<evidence type="ECO:0000313" key="2">
    <source>
        <dbReference type="EMBL" id="MBA9053784.1"/>
    </source>
</evidence>
<feature type="compositionally biased region" description="Polar residues" evidence="1">
    <location>
        <begin position="13"/>
        <end position="36"/>
    </location>
</feature>
<keyword evidence="3" id="KW-1185">Reference proteome</keyword>
<dbReference type="AlphaFoldDB" id="A0A7W3NNG2"/>